<dbReference type="PANTHER" id="PTHR28096:SF1">
    <property type="entry name" value="PROTEIN FAF1"/>
    <property type="match status" value="1"/>
</dbReference>
<dbReference type="InterPro" id="IPR027973">
    <property type="entry name" value="FSAF1-like"/>
</dbReference>
<dbReference type="OrthoDB" id="5556956at2759"/>
<reference evidence="2 3" key="1">
    <citation type="journal article" date="2018" name="BMC Genomics">
        <title>Comparative genome analyses reveal sequence features reflecting distinct modes of host-adaptation between dicot and monocot powdery mildew.</title>
        <authorList>
            <person name="Wu Y."/>
            <person name="Ma X."/>
            <person name="Pan Z."/>
            <person name="Kale S.D."/>
            <person name="Song Y."/>
            <person name="King H."/>
            <person name="Zhang Q."/>
            <person name="Presley C."/>
            <person name="Deng X."/>
            <person name="Wei C.I."/>
            <person name="Xiao S."/>
        </authorList>
    </citation>
    <scope>NUCLEOTIDE SEQUENCE [LARGE SCALE GENOMIC DNA]</scope>
    <source>
        <strain evidence="2">UCSC1</strain>
    </source>
</reference>
<dbReference type="InterPro" id="IPR053030">
    <property type="entry name" value="Ribosomal_biogenesis_FAF1-like"/>
</dbReference>
<comment type="caution">
    <text evidence="2">The sequence shown here is derived from an EMBL/GenBank/DDBJ whole genome shotgun (WGS) entry which is preliminary data.</text>
</comment>
<feature type="compositionally biased region" description="Basic residues" evidence="1">
    <location>
        <begin position="264"/>
        <end position="275"/>
    </location>
</feature>
<gene>
    <name evidence="2" type="ORF">GcC1_087015</name>
</gene>
<dbReference type="AlphaFoldDB" id="A0A420IHN8"/>
<organism evidence="2 3">
    <name type="scientific">Golovinomyces cichoracearum</name>
    <dbReference type="NCBI Taxonomy" id="62708"/>
    <lineage>
        <taxon>Eukaryota</taxon>
        <taxon>Fungi</taxon>
        <taxon>Dikarya</taxon>
        <taxon>Ascomycota</taxon>
        <taxon>Pezizomycotina</taxon>
        <taxon>Leotiomycetes</taxon>
        <taxon>Erysiphales</taxon>
        <taxon>Erysiphaceae</taxon>
        <taxon>Golovinomyces</taxon>
    </lineage>
</organism>
<protein>
    <submittedName>
        <fullName evidence="2">Uncharacterized protein</fullName>
    </submittedName>
</protein>
<evidence type="ECO:0000313" key="3">
    <source>
        <dbReference type="Proteomes" id="UP000285405"/>
    </source>
</evidence>
<dbReference type="GO" id="GO:0005730">
    <property type="term" value="C:nucleolus"/>
    <property type="evidence" value="ECO:0007669"/>
    <property type="project" value="TreeGrafter"/>
</dbReference>
<dbReference type="Pfam" id="PF15375">
    <property type="entry name" value="FSAF1"/>
    <property type="match status" value="1"/>
</dbReference>
<feature type="compositionally biased region" description="Basic and acidic residues" evidence="1">
    <location>
        <begin position="252"/>
        <end position="263"/>
    </location>
</feature>
<dbReference type="GO" id="GO:0000462">
    <property type="term" value="P:maturation of SSU-rRNA from tricistronic rRNA transcript (SSU-rRNA, 5.8S rRNA, LSU-rRNA)"/>
    <property type="evidence" value="ECO:0007669"/>
    <property type="project" value="TreeGrafter"/>
</dbReference>
<sequence>MQPRNEANLCASRDPEEELERKESEPDPWVIFRRHFEAQFKPLPTLEAKNLQVVLHDDFDQSCNIEDESEWDGFSDEEAAVQVVEHTETKAQLTKMSQAELKYFMSSKPPQGGPTAPISKSIIDDQNDLSEAANLRKDIALQRLLNESHLINSIQNSTISGKNRHKATDLRLRALGSKTSILNQKNMPLSHRKGIDAKNKERETKRKKEARENGIILEKATFGGKKTFEKRRDRGIGAPSVGIFSRGTLRLSEKDIKGVEGSHRSRPGGKKRYRK</sequence>
<feature type="region of interest" description="Disordered" evidence="1">
    <location>
        <begin position="1"/>
        <end position="25"/>
    </location>
</feature>
<evidence type="ECO:0000313" key="2">
    <source>
        <dbReference type="EMBL" id="RKF74023.1"/>
    </source>
</evidence>
<feature type="region of interest" description="Disordered" evidence="1">
    <location>
        <begin position="252"/>
        <end position="275"/>
    </location>
</feature>
<evidence type="ECO:0000256" key="1">
    <source>
        <dbReference type="SAM" id="MobiDB-lite"/>
    </source>
</evidence>
<dbReference type="EMBL" id="MCBR01008702">
    <property type="protein sequence ID" value="RKF74023.1"/>
    <property type="molecule type" value="Genomic_DNA"/>
</dbReference>
<proteinExistence type="predicted"/>
<accession>A0A420IHN8</accession>
<dbReference type="Proteomes" id="UP000285405">
    <property type="component" value="Unassembled WGS sequence"/>
</dbReference>
<dbReference type="PANTHER" id="PTHR28096">
    <property type="entry name" value="PROTEIN FAF1"/>
    <property type="match status" value="1"/>
</dbReference>
<name>A0A420IHN8_9PEZI</name>